<evidence type="ECO:0000313" key="2">
    <source>
        <dbReference type="Proteomes" id="UP000315295"/>
    </source>
</evidence>
<protein>
    <submittedName>
        <fullName evidence="1">Uncharacterized protein</fullName>
    </submittedName>
</protein>
<accession>A0A540LWI1</accession>
<dbReference type="AlphaFoldDB" id="A0A540LWI1"/>
<keyword evidence="2" id="KW-1185">Reference proteome</keyword>
<comment type="caution">
    <text evidence="1">The sequence shown here is derived from an EMBL/GenBank/DDBJ whole genome shotgun (WGS) entry which is preliminary data.</text>
</comment>
<evidence type="ECO:0000313" key="1">
    <source>
        <dbReference type="EMBL" id="TQD90834.1"/>
    </source>
</evidence>
<reference evidence="1 2" key="1">
    <citation type="journal article" date="2019" name="G3 (Bethesda)">
        <title>Sequencing of a Wild Apple (Malus baccata) Genome Unravels the Differences Between Cultivated and Wild Apple Species Regarding Disease Resistance and Cold Tolerance.</title>
        <authorList>
            <person name="Chen X."/>
        </authorList>
    </citation>
    <scope>NUCLEOTIDE SEQUENCE [LARGE SCALE GENOMIC DNA]</scope>
    <source>
        <strain evidence="2">cv. Shandingzi</strain>
        <tissue evidence="1">Leaves</tissue>
    </source>
</reference>
<organism evidence="1 2">
    <name type="scientific">Malus baccata</name>
    <name type="common">Siberian crab apple</name>
    <name type="synonym">Pyrus baccata</name>
    <dbReference type="NCBI Taxonomy" id="106549"/>
    <lineage>
        <taxon>Eukaryota</taxon>
        <taxon>Viridiplantae</taxon>
        <taxon>Streptophyta</taxon>
        <taxon>Embryophyta</taxon>
        <taxon>Tracheophyta</taxon>
        <taxon>Spermatophyta</taxon>
        <taxon>Magnoliopsida</taxon>
        <taxon>eudicotyledons</taxon>
        <taxon>Gunneridae</taxon>
        <taxon>Pentapetalae</taxon>
        <taxon>rosids</taxon>
        <taxon>fabids</taxon>
        <taxon>Rosales</taxon>
        <taxon>Rosaceae</taxon>
        <taxon>Amygdaloideae</taxon>
        <taxon>Maleae</taxon>
        <taxon>Malus</taxon>
    </lineage>
</organism>
<dbReference type="Proteomes" id="UP000315295">
    <property type="component" value="Unassembled WGS sequence"/>
</dbReference>
<proteinExistence type="predicted"/>
<name>A0A540LWI1_MALBA</name>
<dbReference type="EMBL" id="VIEB01000441">
    <property type="protein sequence ID" value="TQD90834.1"/>
    <property type="molecule type" value="Genomic_DNA"/>
</dbReference>
<sequence>MEIFELIEACDGCEVRKRECFRVKSKSRGKKRLSQSGCVGVSSNFLDPVEYLHLIQIWCFVRIGVFLRMRCCFPKILCFLFTATQVFEESPSSQVSFEGYVFSPFSLNS</sequence>
<gene>
    <name evidence="1" type="ORF">C1H46_023601</name>
</gene>